<proteinExistence type="predicted"/>
<organism evidence="5">
    <name type="scientific">Timema bartmani</name>
    <dbReference type="NCBI Taxonomy" id="61472"/>
    <lineage>
        <taxon>Eukaryota</taxon>
        <taxon>Metazoa</taxon>
        <taxon>Ecdysozoa</taxon>
        <taxon>Arthropoda</taxon>
        <taxon>Hexapoda</taxon>
        <taxon>Insecta</taxon>
        <taxon>Pterygota</taxon>
        <taxon>Neoptera</taxon>
        <taxon>Polyneoptera</taxon>
        <taxon>Phasmatodea</taxon>
        <taxon>Timematodea</taxon>
        <taxon>Timematoidea</taxon>
        <taxon>Timematidae</taxon>
        <taxon>Timema</taxon>
    </lineage>
</organism>
<keyword evidence="3" id="KW-1133">Transmembrane helix</keyword>
<dbReference type="PROSITE" id="PS50850">
    <property type="entry name" value="MFS"/>
    <property type="match status" value="1"/>
</dbReference>
<dbReference type="PANTHER" id="PTHR11360">
    <property type="entry name" value="MONOCARBOXYLATE TRANSPORTER"/>
    <property type="match status" value="1"/>
</dbReference>
<feature type="transmembrane region" description="Helical" evidence="3">
    <location>
        <begin position="202"/>
        <end position="221"/>
    </location>
</feature>
<feature type="region of interest" description="Disordered" evidence="2">
    <location>
        <begin position="262"/>
        <end position="285"/>
    </location>
</feature>
<feature type="region of interest" description="Disordered" evidence="2">
    <location>
        <begin position="1"/>
        <end position="32"/>
    </location>
</feature>
<reference evidence="5" key="1">
    <citation type="submission" date="2020-11" db="EMBL/GenBank/DDBJ databases">
        <authorList>
            <person name="Tran Van P."/>
        </authorList>
    </citation>
    <scope>NUCLEOTIDE SEQUENCE</scope>
</reference>
<accession>A0A7R9I181</accession>
<feature type="compositionally biased region" description="Basic residues" evidence="2">
    <location>
        <begin position="1"/>
        <end position="12"/>
    </location>
</feature>
<dbReference type="PANTHER" id="PTHR11360:SF237">
    <property type="entry name" value="MONOCARBOXYLATE TRANSPORTER 12-B-LIKE PROTEIN"/>
    <property type="match status" value="1"/>
</dbReference>
<dbReference type="GO" id="GO:0016020">
    <property type="term" value="C:membrane"/>
    <property type="evidence" value="ECO:0007669"/>
    <property type="project" value="UniProtKB-SubCell"/>
</dbReference>
<dbReference type="InterPro" id="IPR020846">
    <property type="entry name" value="MFS_dom"/>
</dbReference>
<evidence type="ECO:0000256" key="3">
    <source>
        <dbReference type="SAM" id="Phobius"/>
    </source>
</evidence>
<dbReference type="CDD" id="cd17352">
    <property type="entry name" value="MFS_MCT_SLC16"/>
    <property type="match status" value="1"/>
</dbReference>
<evidence type="ECO:0000256" key="2">
    <source>
        <dbReference type="SAM" id="MobiDB-lite"/>
    </source>
</evidence>
<dbReference type="InterPro" id="IPR050327">
    <property type="entry name" value="Proton-linked_MCT"/>
</dbReference>
<comment type="subcellular location">
    <subcellularLocation>
        <location evidence="1">Membrane</location>
        <topology evidence="1">Multi-pass membrane protein</topology>
    </subcellularLocation>
</comment>
<feature type="transmembrane region" description="Helical" evidence="3">
    <location>
        <begin position="168"/>
        <end position="190"/>
    </location>
</feature>
<dbReference type="Pfam" id="PF07690">
    <property type="entry name" value="MFS_1"/>
    <property type="match status" value="1"/>
</dbReference>
<keyword evidence="3" id="KW-0812">Transmembrane</keyword>
<keyword evidence="3" id="KW-0472">Membrane</keyword>
<feature type="transmembrane region" description="Helical" evidence="3">
    <location>
        <begin position="450"/>
        <end position="469"/>
    </location>
</feature>
<dbReference type="InterPro" id="IPR036259">
    <property type="entry name" value="MFS_trans_sf"/>
</dbReference>
<protein>
    <recommendedName>
        <fullName evidence="4">Major facilitator superfamily (MFS) profile domain-containing protein</fullName>
    </recommendedName>
</protein>
<evidence type="ECO:0000259" key="4">
    <source>
        <dbReference type="PROSITE" id="PS50850"/>
    </source>
</evidence>
<evidence type="ECO:0000313" key="5">
    <source>
        <dbReference type="EMBL" id="CAD7441746.1"/>
    </source>
</evidence>
<dbReference type="EMBL" id="OD565425">
    <property type="protein sequence ID" value="CAD7441746.1"/>
    <property type="molecule type" value="Genomic_DNA"/>
</dbReference>
<feature type="transmembrane region" description="Helical" evidence="3">
    <location>
        <begin position="490"/>
        <end position="515"/>
    </location>
</feature>
<dbReference type="AlphaFoldDB" id="A0A7R9I181"/>
<feature type="transmembrane region" description="Helical" evidence="3">
    <location>
        <begin position="521"/>
        <end position="542"/>
    </location>
</feature>
<feature type="compositionally biased region" description="Acidic residues" evidence="2">
    <location>
        <begin position="264"/>
        <end position="278"/>
    </location>
</feature>
<dbReference type="InterPro" id="IPR011701">
    <property type="entry name" value="MFS"/>
</dbReference>
<name>A0A7R9I181_9NEOP</name>
<feature type="domain" description="Major facilitator superfamily (MFS) profile" evidence="4">
    <location>
        <begin position="345"/>
        <end position="561"/>
    </location>
</feature>
<dbReference type="Gene3D" id="1.20.1250.20">
    <property type="entry name" value="MFS general substrate transporter like domains"/>
    <property type="match status" value="2"/>
</dbReference>
<feature type="transmembrane region" description="Helical" evidence="3">
    <location>
        <begin position="144"/>
        <end position="162"/>
    </location>
</feature>
<dbReference type="SUPFAM" id="SSF103473">
    <property type="entry name" value="MFS general substrate transporter"/>
    <property type="match status" value="1"/>
</dbReference>
<gene>
    <name evidence="5" type="ORF">TBIB3V08_LOCUS4199</name>
</gene>
<feature type="transmembrane region" description="Helical" evidence="3">
    <location>
        <begin position="227"/>
        <end position="251"/>
    </location>
</feature>
<evidence type="ECO:0000256" key="1">
    <source>
        <dbReference type="ARBA" id="ARBA00004141"/>
    </source>
</evidence>
<sequence>MDNRLKKQAHPKGKSEEVKSNLSTSKGGVGKTVELVPPDGGWGWAVMLGNALSNVGAMANMLVRGVVTSPPDGTGLEDRGFELRFSMITNPVMQTFTLLYKDRFNEIGMSATDASVIINVNYAFGMGLGLIHGAVLKRFGYRRVAIVASIVNAIGVGLTSFANSFIHFLITYGLLNSLGASFFHPSFSLALNSYFKKKRGKAMGYSMTLTGIGPIIMPLLISKMMSAYGVQGTGLILGALSLHSLVGAFLLQPIKWHMKKKEEDPVEDVEEGQEDEDNTILSESSPNKCVSSFEVETPTQEKPINLENSIKILDETTYTALKQTDDGENSDGLQNKTNNEKKRKGAFQIFLERIASILDLSLLKDTHYINLMLGMNIVMSAELNFSLLTPLILDELGLSNYQTATIMSTIAAADIIFRFSSPFFADYVGYSARTMYLISMGMLIASRMTIIFFNTFHLLLGVGVALGIAKGVRSVYMGLVMPSYVPLERLPSATGLQMVFNGIMMIMFGPFIGFVRDVSGSYNWCIVAINGMTALTIVMWLTESAITSWRRRNLRTIKSVN</sequence>
<dbReference type="GO" id="GO:0008028">
    <property type="term" value="F:monocarboxylic acid transmembrane transporter activity"/>
    <property type="evidence" value="ECO:0007669"/>
    <property type="project" value="TreeGrafter"/>
</dbReference>